<dbReference type="AlphaFoldDB" id="A0A172ZMT8"/>
<dbReference type="OrthoDB" id="9812661at2"/>
<feature type="transmembrane region" description="Helical" evidence="22">
    <location>
        <begin position="21"/>
        <end position="41"/>
    </location>
</feature>
<comment type="subcellular location">
    <subcellularLocation>
        <location evidence="1">Cell membrane</location>
        <topology evidence="1">Multi-pass membrane protein</topology>
    </subcellularLocation>
</comment>
<keyword evidence="5" id="KW-0328">Glycosyltransferase</keyword>
<evidence type="ECO:0000256" key="1">
    <source>
        <dbReference type="ARBA" id="ARBA00004651"/>
    </source>
</evidence>
<feature type="transmembrane region" description="Helical" evidence="22">
    <location>
        <begin position="126"/>
        <end position="142"/>
    </location>
</feature>
<feature type="transmembrane region" description="Helical" evidence="22">
    <location>
        <begin position="87"/>
        <end position="106"/>
    </location>
</feature>
<keyword evidence="4 23" id="KW-0132">Cell division</keyword>
<evidence type="ECO:0000256" key="5">
    <source>
        <dbReference type="ARBA" id="ARBA00022676"/>
    </source>
</evidence>
<evidence type="ECO:0000256" key="22">
    <source>
        <dbReference type="SAM" id="Phobius"/>
    </source>
</evidence>
<evidence type="ECO:0000313" key="24">
    <source>
        <dbReference type="Proteomes" id="UP000078148"/>
    </source>
</evidence>
<evidence type="ECO:0000256" key="6">
    <source>
        <dbReference type="ARBA" id="ARBA00022679"/>
    </source>
</evidence>
<gene>
    <name evidence="23" type="ORF">AR543_17510</name>
</gene>
<feature type="transmembrane region" description="Helical" evidence="22">
    <location>
        <begin position="154"/>
        <end position="173"/>
    </location>
</feature>
<accession>A0A172ZMT8</accession>
<keyword evidence="3" id="KW-1003">Cell membrane</keyword>
<feature type="transmembrane region" description="Helical" evidence="22">
    <location>
        <begin position="286"/>
        <end position="312"/>
    </location>
</feature>
<evidence type="ECO:0000256" key="20">
    <source>
        <dbReference type="ARBA" id="ARBA00049902"/>
    </source>
</evidence>
<dbReference type="NCBIfam" id="TIGR02614">
    <property type="entry name" value="ftsW"/>
    <property type="match status" value="1"/>
</dbReference>
<keyword evidence="6" id="KW-0808">Transferase</keyword>
<keyword evidence="12" id="KW-0131">Cell cycle</keyword>
<dbReference type="KEGG" id="pbv:AR543_17510"/>
<dbReference type="Proteomes" id="UP000078148">
    <property type="component" value="Chromosome"/>
</dbReference>
<dbReference type="EMBL" id="CP013023">
    <property type="protein sequence ID" value="ANF98888.1"/>
    <property type="molecule type" value="Genomic_DNA"/>
</dbReference>
<keyword evidence="9" id="KW-0573">Peptidoglycan synthesis</keyword>
<dbReference type="GO" id="GO:0005886">
    <property type="term" value="C:plasma membrane"/>
    <property type="evidence" value="ECO:0007669"/>
    <property type="project" value="UniProtKB-SubCell"/>
</dbReference>
<feature type="transmembrane region" description="Helical" evidence="22">
    <location>
        <begin position="179"/>
        <end position="196"/>
    </location>
</feature>
<evidence type="ECO:0000256" key="4">
    <source>
        <dbReference type="ARBA" id="ARBA00022618"/>
    </source>
</evidence>
<dbReference type="STRING" id="1616788.AR543_17510"/>
<dbReference type="EC" id="2.4.99.28" evidence="19"/>
<feature type="transmembrane region" description="Helical" evidence="22">
    <location>
        <begin position="203"/>
        <end position="221"/>
    </location>
</feature>
<evidence type="ECO:0000256" key="12">
    <source>
        <dbReference type="ARBA" id="ARBA00023306"/>
    </source>
</evidence>
<dbReference type="PANTHER" id="PTHR30474">
    <property type="entry name" value="CELL CYCLE PROTEIN"/>
    <property type="match status" value="1"/>
</dbReference>
<protein>
    <recommendedName>
        <fullName evidence="17">Probable peptidoglycan glycosyltransferase FtsW</fullName>
        <ecNumber evidence="19">2.4.99.28</ecNumber>
    </recommendedName>
    <alternativeName>
        <fullName evidence="18">Cell division protein FtsW</fullName>
    </alternativeName>
    <alternativeName>
        <fullName evidence="15">Cell wall polymerase</fullName>
    </alternativeName>
    <alternativeName>
        <fullName evidence="14">Peptidoglycan polymerase</fullName>
    </alternativeName>
</protein>
<evidence type="ECO:0000313" key="23">
    <source>
        <dbReference type="EMBL" id="ANF98888.1"/>
    </source>
</evidence>
<evidence type="ECO:0000256" key="16">
    <source>
        <dbReference type="ARBA" id="ARBA00038053"/>
    </source>
</evidence>
<keyword evidence="11 22" id="KW-0472">Membrane</keyword>
<keyword evidence="24" id="KW-1185">Reference proteome</keyword>
<dbReference type="GO" id="GO:0032153">
    <property type="term" value="C:cell division site"/>
    <property type="evidence" value="ECO:0007669"/>
    <property type="project" value="TreeGrafter"/>
</dbReference>
<sequence length="411" mass="44427">MPRPSQTAPKVIKKGAPDFQLLVLTFVLIGFGILMVFSASSSLALTSASYNNDALYFTKRHIMYAIIGTIAMFFAMKAHYSKYKKWFAPFFLVTLVLLLAVLVVGVHLNGARSWIRLPGGASLQPAEFAKLAVILYLSALIAKKGDRLRDLRTGYIPVMLIVGLVAGLIMLQPDLGSCMILVATAGLIIYVGGASMKHIMASVMLLVLGAAIVFGISSLFTKDEPASGNYRADRIEAYLNPFADPTGGTYNMLQSLIAIGEGGVTGAGFGQSIQKLHYLPNPYNDFIFAIIGEEFGLIGTVLFLLVYAYFIWRGIIIALRCPDIFGTLAGVGIMGLFAIQAFINIGGVTKTIPLTGVPLPFISYGGTSLVIMMLSMGIMLSISRETNRALAEKQETGNGYTRRQSVSMRMK</sequence>
<organism evidence="23 24">
    <name type="scientific">Paenibacillus bovis</name>
    <dbReference type="NCBI Taxonomy" id="1616788"/>
    <lineage>
        <taxon>Bacteria</taxon>
        <taxon>Bacillati</taxon>
        <taxon>Bacillota</taxon>
        <taxon>Bacilli</taxon>
        <taxon>Bacillales</taxon>
        <taxon>Paenibacillaceae</taxon>
        <taxon>Paenibacillus</taxon>
    </lineage>
</organism>
<evidence type="ECO:0000256" key="9">
    <source>
        <dbReference type="ARBA" id="ARBA00022984"/>
    </source>
</evidence>
<evidence type="ECO:0000256" key="19">
    <source>
        <dbReference type="ARBA" id="ARBA00044770"/>
    </source>
</evidence>
<comment type="similarity">
    <text evidence="16">Belongs to the SEDS family. FtsW subfamily.</text>
</comment>
<dbReference type="GO" id="GO:0015648">
    <property type="term" value="F:lipid-linked peptidoglycan transporter activity"/>
    <property type="evidence" value="ECO:0007669"/>
    <property type="project" value="TreeGrafter"/>
</dbReference>
<dbReference type="Pfam" id="PF01098">
    <property type="entry name" value="FTSW_RODA_SPOVE"/>
    <property type="match status" value="1"/>
</dbReference>
<evidence type="ECO:0000256" key="13">
    <source>
        <dbReference type="ARBA" id="ARBA00023316"/>
    </source>
</evidence>
<name>A0A172ZMT8_9BACL</name>
<comment type="function">
    <text evidence="21">Peptidoglycan polymerase that is essential for cell division.</text>
</comment>
<evidence type="ECO:0000256" key="14">
    <source>
        <dbReference type="ARBA" id="ARBA00032370"/>
    </source>
</evidence>
<comment type="pathway">
    <text evidence="2">Cell wall biogenesis; peptidoglycan biosynthesis.</text>
</comment>
<evidence type="ECO:0000256" key="10">
    <source>
        <dbReference type="ARBA" id="ARBA00022989"/>
    </source>
</evidence>
<dbReference type="GO" id="GO:0008955">
    <property type="term" value="F:peptidoglycan glycosyltransferase activity"/>
    <property type="evidence" value="ECO:0007669"/>
    <property type="project" value="UniProtKB-EC"/>
</dbReference>
<evidence type="ECO:0000256" key="8">
    <source>
        <dbReference type="ARBA" id="ARBA00022960"/>
    </source>
</evidence>
<keyword evidence="7 22" id="KW-0812">Transmembrane</keyword>
<keyword evidence="13" id="KW-0961">Cell wall biogenesis/degradation</keyword>
<proteinExistence type="inferred from homology"/>
<evidence type="ECO:0000256" key="18">
    <source>
        <dbReference type="ARBA" id="ARBA00041418"/>
    </source>
</evidence>
<feature type="transmembrane region" description="Helical" evidence="22">
    <location>
        <begin position="324"/>
        <end position="349"/>
    </location>
</feature>
<evidence type="ECO:0000256" key="21">
    <source>
        <dbReference type="ARBA" id="ARBA00049966"/>
    </source>
</evidence>
<dbReference type="GO" id="GO:0008360">
    <property type="term" value="P:regulation of cell shape"/>
    <property type="evidence" value="ECO:0007669"/>
    <property type="project" value="UniProtKB-KW"/>
</dbReference>
<dbReference type="InterPro" id="IPR013437">
    <property type="entry name" value="FtsW"/>
</dbReference>
<comment type="catalytic activity">
    <reaction evidence="20">
        <text>[GlcNAc-(1-&gt;4)-Mur2Ac(oyl-L-Ala-gamma-D-Glu-L-Lys-D-Ala-D-Ala)](n)-di-trans,octa-cis-undecaprenyl diphosphate + beta-D-GlcNAc-(1-&gt;4)-Mur2Ac(oyl-L-Ala-gamma-D-Glu-L-Lys-D-Ala-D-Ala)-di-trans,octa-cis-undecaprenyl diphosphate = [GlcNAc-(1-&gt;4)-Mur2Ac(oyl-L-Ala-gamma-D-Glu-L-Lys-D-Ala-D-Ala)](n+1)-di-trans,octa-cis-undecaprenyl diphosphate + di-trans,octa-cis-undecaprenyl diphosphate + H(+)</text>
        <dbReference type="Rhea" id="RHEA:23708"/>
        <dbReference type="Rhea" id="RHEA-COMP:9602"/>
        <dbReference type="Rhea" id="RHEA-COMP:9603"/>
        <dbReference type="ChEBI" id="CHEBI:15378"/>
        <dbReference type="ChEBI" id="CHEBI:58405"/>
        <dbReference type="ChEBI" id="CHEBI:60033"/>
        <dbReference type="ChEBI" id="CHEBI:78435"/>
        <dbReference type="EC" id="2.4.99.28"/>
    </reaction>
</comment>
<dbReference type="PANTHER" id="PTHR30474:SF2">
    <property type="entry name" value="PEPTIDOGLYCAN GLYCOSYLTRANSFERASE FTSW-RELATED"/>
    <property type="match status" value="1"/>
</dbReference>
<dbReference type="InterPro" id="IPR001182">
    <property type="entry name" value="FtsW/RodA"/>
</dbReference>
<reference evidence="24" key="1">
    <citation type="submission" date="2015-10" db="EMBL/GenBank/DDBJ databases">
        <title>Genome of Paenibacillus bovis sp. nov.</title>
        <authorList>
            <person name="Wu Z."/>
            <person name="Gao C."/>
            <person name="Liu Z."/>
            <person name="Zheng H."/>
        </authorList>
    </citation>
    <scope>NUCLEOTIDE SEQUENCE [LARGE SCALE GENOMIC DNA]</scope>
    <source>
        <strain evidence="24">BD3526</strain>
    </source>
</reference>
<keyword evidence="10 22" id="KW-1133">Transmembrane helix</keyword>
<feature type="transmembrane region" description="Helical" evidence="22">
    <location>
        <begin position="361"/>
        <end position="382"/>
    </location>
</feature>
<dbReference type="GO" id="GO:0051301">
    <property type="term" value="P:cell division"/>
    <property type="evidence" value="ECO:0007669"/>
    <property type="project" value="UniProtKB-KW"/>
</dbReference>
<evidence type="ECO:0000256" key="11">
    <source>
        <dbReference type="ARBA" id="ARBA00023136"/>
    </source>
</evidence>
<evidence type="ECO:0000256" key="15">
    <source>
        <dbReference type="ARBA" id="ARBA00033270"/>
    </source>
</evidence>
<evidence type="ECO:0000256" key="7">
    <source>
        <dbReference type="ARBA" id="ARBA00022692"/>
    </source>
</evidence>
<dbReference type="GO" id="GO:0009252">
    <property type="term" value="P:peptidoglycan biosynthetic process"/>
    <property type="evidence" value="ECO:0007669"/>
    <property type="project" value="UniProtKB-KW"/>
</dbReference>
<feature type="transmembrane region" description="Helical" evidence="22">
    <location>
        <begin position="61"/>
        <end position="80"/>
    </location>
</feature>
<evidence type="ECO:0000256" key="17">
    <source>
        <dbReference type="ARBA" id="ARBA00041185"/>
    </source>
</evidence>
<evidence type="ECO:0000256" key="2">
    <source>
        <dbReference type="ARBA" id="ARBA00004752"/>
    </source>
</evidence>
<evidence type="ECO:0000256" key="3">
    <source>
        <dbReference type="ARBA" id="ARBA00022475"/>
    </source>
</evidence>
<reference evidence="23 24" key="2">
    <citation type="journal article" date="2016" name="Int. J. Syst. Evol. Microbiol.">
        <title>Paenibacillus bovis sp. nov., isolated from raw yak (Bos grunniens) milk.</title>
        <authorList>
            <person name="Gao C."/>
            <person name="Han J."/>
            <person name="Liu Z."/>
            <person name="Xu X."/>
            <person name="Hang F."/>
            <person name="Wu Z."/>
        </authorList>
    </citation>
    <scope>NUCLEOTIDE SEQUENCE [LARGE SCALE GENOMIC DNA]</scope>
    <source>
        <strain evidence="23 24">BD3526</strain>
    </source>
</reference>
<dbReference type="GO" id="GO:0071555">
    <property type="term" value="P:cell wall organization"/>
    <property type="evidence" value="ECO:0007669"/>
    <property type="project" value="UniProtKB-KW"/>
</dbReference>
<keyword evidence="8" id="KW-0133">Cell shape</keyword>